<dbReference type="AlphaFoldDB" id="A0A0F9CPL0"/>
<evidence type="ECO:0008006" key="4">
    <source>
        <dbReference type="Google" id="ProtNLM"/>
    </source>
</evidence>
<dbReference type="InterPro" id="IPR049371">
    <property type="entry name" value="GspD-like_N0"/>
</dbReference>
<protein>
    <recommendedName>
        <fullName evidence="4">Secretin/TonB short N-terminal domain-containing protein</fullName>
    </recommendedName>
</protein>
<dbReference type="PANTHER" id="PTHR30604">
    <property type="entry name" value="PROTEIN TRANSPORT PROTEIN HOFQ"/>
    <property type="match status" value="1"/>
</dbReference>
<dbReference type="InterPro" id="IPR038591">
    <property type="entry name" value="NolW-like_sf"/>
</dbReference>
<dbReference type="InterPro" id="IPR051808">
    <property type="entry name" value="Type_IV_pilus_biogenesis"/>
</dbReference>
<feature type="domain" description="AMIN" evidence="1">
    <location>
        <begin position="245"/>
        <end position="337"/>
    </location>
</feature>
<dbReference type="Gene3D" id="2.60.40.3500">
    <property type="match status" value="1"/>
</dbReference>
<comment type="caution">
    <text evidence="3">The sequence shown here is derived from an EMBL/GenBank/DDBJ whole genome shotgun (WGS) entry which is preliminary data.</text>
</comment>
<dbReference type="Gene3D" id="3.55.50.30">
    <property type="match status" value="1"/>
</dbReference>
<name>A0A0F9CPL0_9ZZZZ</name>
<evidence type="ECO:0000259" key="2">
    <source>
        <dbReference type="Pfam" id="PF21305"/>
    </source>
</evidence>
<feature type="non-terminal residue" evidence="3">
    <location>
        <position position="578"/>
    </location>
</feature>
<feature type="non-terminal residue" evidence="3">
    <location>
        <position position="1"/>
    </location>
</feature>
<reference evidence="3" key="1">
    <citation type="journal article" date="2015" name="Nature">
        <title>Complex archaea that bridge the gap between prokaryotes and eukaryotes.</title>
        <authorList>
            <person name="Spang A."/>
            <person name="Saw J.H."/>
            <person name="Jorgensen S.L."/>
            <person name="Zaremba-Niedzwiedzka K."/>
            <person name="Martijn J."/>
            <person name="Lind A.E."/>
            <person name="van Eijk R."/>
            <person name="Schleper C."/>
            <person name="Guy L."/>
            <person name="Ettema T.J."/>
        </authorList>
    </citation>
    <scope>NUCLEOTIDE SEQUENCE</scope>
</reference>
<gene>
    <name evidence="3" type="ORF">LCGC14_2298580</name>
</gene>
<sequence>TYSAFKQPSPLSVVLFFPETALENVKIQQAVGSNTVGLIQASELTEQGHTTKILISLKKDVPYVVNRENGGLRVSFQKAPIISSDILKQEAKTKKPVILTEKKTDAEKITVGPMLQSVDTTLFEKGIKITVMADGNIRNYKSFTIENPPRIVLDMFDVKSRHKKEQIVPVDTKWVRNIRYYGYPDKVRLVIDTQKAYLLSFEVNPAEKGLTIHVGEDTNAVSKLEKKQERAPQGKIKESAWVNRVDFLSEEAGKSTVIIGTTAPVKYDIKKSSPKRLTLTLFNTKLPDYRRRPLITTRFESAVDRITPVQTPGKTDISMITMELREPVPYMVEQSENLIQVHFEASSIPPRPLAAAKLSPWEAVVSQTAAETEVKEVQQTTAKEKFPVKKAGRYTGEKIALNFYETDIKNVLRIIREISGENIAIDKNVTGKVTLAFDKPVPWDQVLDLILKMNKLGMVYEGNIIRIATLKTISDENKRMRDKFKEEPLRTAYILVNYADAQKDILPLLKVKEEGEVREGVSLSVDTRTNQIIITDVQSRIDRAREIVKNVDRVTPQVIIEAKIVEANTNFSRSLGID</sequence>
<dbReference type="EMBL" id="LAZR01032351">
    <property type="protein sequence ID" value="KKL51129.1"/>
    <property type="molecule type" value="Genomic_DNA"/>
</dbReference>
<accession>A0A0F9CPL0</accession>
<organism evidence="3">
    <name type="scientific">marine sediment metagenome</name>
    <dbReference type="NCBI Taxonomy" id="412755"/>
    <lineage>
        <taxon>unclassified sequences</taxon>
        <taxon>metagenomes</taxon>
        <taxon>ecological metagenomes</taxon>
    </lineage>
</organism>
<evidence type="ECO:0000313" key="3">
    <source>
        <dbReference type="EMBL" id="KKL51129.1"/>
    </source>
</evidence>
<proteinExistence type="predicted"/>
<feature type="domain" description="AMIN" evidence="1">
    <location>
        <begin position="125"/>
        <end position="212"/>
    </location>
</feature>
<feature type="domain" description="GspD-like N0" evidence="2">
    <location>
        <begin position="401"/>
        <end position="467"/>
    </location>
</feature>
<dbReference type="InterPro" id="IPR021731">
    <property type="entry name" value="AMIN_dom"/>
</dbReference>
<evidence type="ECO:0000259" key="1">
    <source>
        <dbReference type="Pfam" id="PF11741"/>
    </source>
</evidence>
<dbReference type="Pfam" id="PF21305">
    <property type="entry name" value="type_II_gspD_N0"/>
    <property type="match status" value="1"/>
</dbReference>
<dbReference type="Gene3D" id="2.60.40.3470">
    <property type="match status" value="1"/>
</dbReference>
<dbReference type="Pfam" id="PF11741">
    <property type="entry name" value="AMIN"/>
    <property type="match status" value="2"/>
</dbReference>
<dbReference type="Gene3D" id="3.30.1370.120">
    <property type="match status" value="1"/>
</dbReference>
<dbReference type="PANTHER" id="PTHR30604:SF1">
    <property type="entry name" value="DNA UTILIZATION PROTEIN HOFQ"/>
    <property type="match status" value="1"/>
</dbReference>